<evidence type="ECO:0000256" key="3">
    <source>
        <dbReference type="ARBA" id="ARBA00022989"/>
    </source>
</evidence>
<feature type="transmembrane region" description="Helical" evidence="5">
    <location>
        <begin position="429"/>
        <end position="448"/>
    </location>
</feature>
<dbReference type="InterPro" id="IPR020846">
    <property type="entry name" value="MFS_dom"/>
</dbReference>
<feature type="transmembrane region" description="Helical" evidence="5">
    <location>
        <begin position="224"/>
        <end position="247"/>
    </location>
</feature>
<evidence type="ECO:0000313" key="7">
    <source>
        <dbReference type="EMBL" id="WZP17459.1"/>
    </source>
</evidence>
<dbReference type="Pfam" id="PF07690">
    <property type="entry name" value="MFS_1"/>
    <property type="match status" value="1"/>
</dbReference>
<dbReference type="Gene3D" id="1.20.1720.10">
    <property type="entry name" value="Multidrug resistance protein D"/>
    <property type="match status" value="1"/>
</dbReference>
<protein>
    <submittedName>
        <fullName evidence="7">MFS transporter</fullName>
    </submittedName>
</protein>
<dbReference type="EMBL" id="CP151657">
    <property type="protein sequence ID" value="WZP17459.1"/>
    <property type="molecule type" value="Genomic_DNA"/>
</dbReference>
<feature type="transmembrane region" description="Helical" evidence="5">
    <location>
        <begin position="197"/>
        <end position="218"/>
    </location>
</feature>
<feature type="transmembrane region" description="Helical" evidence="5">
    <location>
        <begin position="80"/>
        <end position="99"/>
    </location>
</feature>
<evidence type="ECO:0000256" key="4">
    <source>
        <dbReference type="ARBA" id="ARBA00023136"/>
    </source>
</evidence>
<name>A0ABZ2ZZI9_9MICC</name>
<evidence type="ECO:0000313" key="8">
    <source>
        <dbReference type="Proteomes" id="UP001448858"/>
    </source>
</evidence>
<dbReference type="PANTHER" id="PTHR42718:SF42">
    <property type="entry name" value="EXPORT PROTEIN"/>
    <property type="match status" value="1"/>
</dbReference>
<evidence type="ECO:0000256" key="5">
    <source>
        <dbReference type="SAM" id="Phobius"/>
    </source>
</evidence>
<evidence type="ECO:0000256" key="1">
    <source>
        <dbReference type="ARBA" id="ARBA00004651"/>
    </source>
</evidence>
<keyword evidence="3 5" id="KW-1133">Transmembrane helix</keyword>
<evidence type="ECO:0000256" key="2">
    <source>
        <dbReference type="ARBA" id="ARBA00022692"/>
    </source>
</evidence>
<dbReference type="Proteomes" id="UP001448858">
    <property type="component" value="Chromosome"/>
</dbReference>
<feature type="transmembrane region" description="Helical" evidence="5">
    <location>
        <begin position="105"/>
        <end position="130"/>
    </location>
</feature>
<dbReference type="Gene3D" id="1.20.1250.20">
    <property type="entry name" value="MFS general substrate transporter like domains"/>
    <property type="match status" value="1"/>
</dbReference>
<evidence type="ECO:0000259" key="6">
    <source>
        <dbReference type="PROSITE" id="PS50850"/>
    </source>
</evidence>
<feature type="transmembrane region" description="Helical" evidence="5">
    <location>
        <begin position="142"/>
        <end position="160"/>
    </location>
</feature>
<feature type="transmembrane region" description="Helical" evidence="5">
    <location>
        <begin position="268"/>
        <end position="291"/>
    </location>
</feature>
<reference evidence="7 8" key="1">
    <citation type="submission" date="2024-04" db="EMBL/GenBank/DDBJ databases">
        <title>Arthrobacter sp. from Plains bison fecal sample.</title>
        <authorList>
            <person name="Ruzzini A."/>
        </authorList>
    </citation>
    <scope>NUCLEOTIDE SEQUENCE [LARGE SCALE GENOMIC DNA]</scope>
    <source>
        <strain evidence="7 8">EINP1</strain>
    </source>
</reference>
<dbReference type="SUPFAM" id="SSF103473">
    <property type="entry name" value="MFS general substrate transporter"/>
    <property type="match status" value="1"/>
</dbReference>
<dbReference type="InterPro" id="IPR011701">
    <property type="entry name" value="MFS"/>
</dbReference>
<dbReference type="PROSITE" id="PS50850">
    <property type="entry name" value="MFS"/>
    <property type="match status" value="1"/>
</dbReference>
<organism evidence="7 8">
    <name type="scientific">Arthrobacter citreus</name>
    <dbReference type="NCBI Taxonomy" id="1670"/>
    <lineage>
        <taxon>Bacteria</taxon>
        <taxon>Bacillati</taxon>
        <taxon>Actinomycetota</taxon>
        <taxon>Actinomycetes</taxon>
        <taxon>Micrococcales</taxon>
        <taxon>Micrococcaceae</taxon>
        <taxon>Arthrobacter</taxon>
    </lineage>
</organism>
<accession>A0ABZ2ZZI9</accession>
<keyword evidence="2 5" id="KW-0812">Transmembrane</keyword>
<dbReference type="RefSeq" id="WP_342025054.1">
    <property type="nucleotide sequence ID" value="NZ_CP151657.1"/>
</dbReference>
<feature type="transmembrane region" description="Helical" evidence="5">
    <location>
        <begin position="166"/>
        <end position="185"/>
    </location>
</feature>
<proteinExistence type="predicted"/>
<dbReference type="PANTHER" id="PTHR42718">
    <property type="entry name" value="MAJOR FACILITATOR SUPERFAMILY MULTIDRUG TRANSPORTER MFSC"/>
    <property type="match status" value="1"/>
</dbReference>
<keyword evidence="4 5" id="KW-0472">Membrane</keyword>
<feature type="transmembrane region" description="Helical" evidence="5">
    <location>
        <begin position="51"/>
        <end position="68"/>
    </location>
</feature>
<dbReference type="CDD" id="cd17321">
    <property type="entry name" value="MFS_MMR_MDR_like"/>
    <property type="match status" value="1"/>
</dbReference>
<gene>
    <name evidence="7" type="ORF">AAE021_07845</name>
</gene>
<keyword evidence="8" id="KW-1185">Reference proteome</keyword>
<feature type="transmembrane region" description="Helical" evidence="5">
    <location>
        <begin position="303"/>
        <end position="324"/>
    </location>
</feature>
<feature type="transmembrane region" description="Helical" evidence="5">
    <location>
        <begin position="404"/>
        <end position="423"/>
    </location>
</feature>
<comment type="subcellular location">
    <subcellularLocation>
        <location evidence="1">Cell membrane</location>
        <topology evidence="1">Multi-pass membrane protein</topology>
    </subcellularLocation>
</comment>
<sequence length="461" mass="46754">MAGADAGPAGSGRLLAVAILASFVAFLDGSIVTVALPAVSADLGGGLATQQWAVNAYLLTLGALILLAGSLSDSFGRLRILRIGLIGFAAASVACALAWSPGVLILARAIQGTTAALLVPSSLALITTAYREPGLSRAIGRWTAWTGTAAIIGPLLGGVLVDLVSWRLIFAVNVLPVALTLFLMAGMQDRTAPRKAALDLPGALLAIAGLAGPVYALIEQDRLGWLHPAVAVPLVAGFLALGLFVLREARTPAPMMPLSLFRARNFRYGNLVTAAAYAGISLGTFSVTVFIQEAGGFSATKAGFAALPLPVVMLLLAAQFGKLAGIYGPRLFMTAGPLICGAGFALMFSVSPPLNFLTQMLPGLLVFSVGLAVMVAPLTSAVLGSLRPEEAGIGSAVNNAVSRVAGLVSIAMAGTISGGALDFPGFQRTVLATAVLFAAAGLIAFVGIRNQPSQASGSDAP</sequence>
<feature type="transmembrane region" description="Helical" evidence="5">
    <location>
        <begin position="12"/>
        <end position="39"/>
    </location>
</feature>
<feature type="transmembrane region" description="Helical" evidence="5">
    <location>
        <begin position="363"/>
        <end position="383"/>
    </location>
</feature>
<feature type="transmembrane region" description="Helical" evidence="5">
    <location>
        <begin position="331"/>
        <end position="351"/>
    </location>
</feature>
<feature type="domain" description="Major facilitator superfamily (MFS) profile" evidence="6">
    <location>
        <begin position="14"/>
        <end position="452"/>
    </location>
</feature>
<dbReference type="InterPro" id="IPR036259">
    <property type="entry name" value="MFS_trans_sf"/>
</dbReference>